<reference evidence="6" key="1">
    <citation type="submission" date="2023-06" db="EMBL/GenBank/DDBJ databases">
        <title>Black Yeasts Isolated from many extreme environments.</title>
        <authorList>
            <person name="Coleine C."/>
            <person name="Stajich J.E."/>
            <person name="Selbmann L."/>
        </authorList>
    </citation>
    <scope>NUCLEOTIDE SEQUENCE</scope>
    <source>
        <strain evidence="6">CCFEE 5200</strain>
    </source>
</reference>
<accession>A0AAN6H4I0</accession>
<comment type="function">
    <text evidence="3">Functions as a nucleotide exchange factor (NEF) for Hsp70 chaperones which accelerates the release of ADP. Required for fully efficient Hsp70-mediated folding of proteins.</text>
</comment>
<dbReference type="GO" id="GO:0000774">
    <property type="term" value="F:adenyl-nucleotide exchange factor activity"/>
    <property type="evidence" value="ECO:0007669"/>
    <property type="project" value="TreeGrafter"/>
</dbReference>
<sequence length="295" mass="32345">MFVVLADYTFKRSARTRLCQAGDAQTLGSKDRAGRSRNMQEEPRRNTPFFTTLQTTRMVQGEYISHSSVEPDTATMTQPGFNQLLQWGIENSAAPNNDTTAQPAEQQRDPSRGLNPEILAQLLGGPSDADRMREAMTAILAPVAEVDMDNKMIAWDNLEQLIESIDNANNLEPLGMWTPLVQQLGSEEAGSRMMAAWCCSTAVQNNIKSQEKLVSYGAVPKLAGLVLEDRDQGVRKRACNALSSATRNFQPAMDELEKSLPEGVWKAKGLDAADMESVDEVIEKLREIAAGGPTA</sequence>
<keyword evidence="7" id="KW-1185">Reference proteome</keyword>
<evidence type="ECO:0000259" key="5">
    <source>
        <dbReference type="Pfam" id="PF08609"/>
    </source>
</evidence>
<dbReference type="Pfam" id="PF08609">
    <property type="entry name" value="Fes1"/>
    <property type="match status" value="1"/>
</dbReference>
<dbReference type="InterPro" id="IPR011989">
    <property type="entry name" value="ARM-like"/>
</dbReference>
<dbReference type="PANTHER" id="PTHR19316:SF18">
    <property type="entry name" value="HSP70-BINDING PROTEIN 1"/>
    <property type="match status" value="1"/>
</dbReference>
<protein>
    <submittedName>
        <fullName evidence="6">Hsp70 nucleotide exchange factor fes1</fullName>
    </submittedName>
</protein>
<feature type="compositionally biased region" description="Basic and acidic residues" evidence="4">
    <location>
        <begin position="29"/>
        <end position="45"/>
    </location>
</feature>
<evidence type="ECO:0000313" key="7">
    <source>
        <dbReference type="Proteomes" id="UP001175353"/>
    </source>
</evidence>
<evidence type="ECO:0000313" key="6">
    <source>
        <dbReference type="EMBL" id="KAK0950375.1"/>
    </source>
</evidence>
<dbReference type="InterPro" id="IPR050693">
    <property type="entry name" value="Hsp70_NEF-Inhibitors"/>
</dbReference>
<dbReference type="SUPFAM" id="SSF48371">
    <property type="entry name" value="ARM repeat"/>
    <property type="match status" value="1"/>
</dbReference>
<feature type="compositionally biased region" description="Polar residues" evidence="4">
    <location>
        <begin position="93"/>
        <end position="105"/>
    </location>
</feature>
<dbReference type="Gene3D" id="1.25.10.10">
    <property type="entry name" value="Leucine-rich Repeat Variant"/>
    <property type="match status" value="1"/>
</dbReference>
<dbReference type="PANTHER" id="PTHR19316">
    <property type="entry name" value="PROTEIN FOLDING REGULATOR"/>
    <property type="match status" value="1"/>
</dbReference>
<evidence type="ECO:0000256" key="1">
    <source>
        <dbReference type="ARBA" id="ARBA00011045"/>
    </source>
</evidence>
<dbReference type="GO" id="GO:0005783">
    <property type="term" value="C:endoplasmic reticulum"/>
    <property type="evidence" value="ECO:0007669"/>
    <property type="project" value="TreeGrafter"/>
</dbReference>
<organism evidence="6 7">
    <name type="scientific">Friedmanniomyces endolithicus</name>
    <dbReference type="NCBI Taxonomy" id="329885"/>
    <lineage>
        <taxon>Eukaryota</taxon>
        <taxon>Fungi</taxon>
        <taxon>Dikarya</taxon>
        <taxon>Ascomycota</taxon>
        <taxon>Pezizomycotina</taxon>
        <taxon>Dothideomycetes</taxon>
        <taxon>Dothideomycetidae</taxon>
        <taxon>Mycosphaerellales</taxon>
        <taxon>Teratosphaeriaceae</taxon>
        <taxon>Friedmanniomyces</taxon>
    </lineage>
</organism>
<dbReference type="InterPro" id="IPR013918">
    <property type="entry name" value="Nucleotide_exch_fac_Fes1"/>
</dbReference>
<name>A0AAN6H4I0_9PEZI</name>
<gene>
    <name evidence="6" type="primary">FES1_2</name>
    <name evidence="6" type="ORF">LTR91_025716</name>
</gene>
<dbReference type="EMBL" id="JAUJLE010000849">
    <property type="protein sequence ID" value="KAK0950375.1"/>
    <property type="molecule type" value="Genomic_DNA"/>
</dbReference>
<dbReference type="Proteomes" id="UP001175353">
    <property type="component" value="Unassembled WGS sequence"/>
</dbReference>
<evidence type="ECO:0000256" key="3">
    <source>
        <dbReference type="ARBA" id="ARBA00024912"/>
    </source>
</evidence>
<dbReference type="AlphaFoldDB" id="A0AAN6H4I0"/>
<dbReference type="InterPro" id="IPR016024">
    <property type="entry name" value="ARM-type_fold"/>
</dbReference>
<evidence type="ECO:0000256" key="2">
    <source>
        <dbReference type="ARBA" id="ARBA00022737"/>
    </source>
</evidence>
<comment type="caution">
    <text evidence="6">The sequence shown here is derived from an EMBL/GenBank/DDBJ whole genome shotgun (WGS) entry which is preliminary data.</text>
</comment>
<feature type="region of interest" description="Disordered" evidence="4">
    <location>
        <begin position="23"/>
        <end position="46"/>
    </location>
</feature>
<evidence type="ECO:0000256" key="4">
    <source>
        <dbReference type="SAM" id="MobiDB-lite"/>
    </source>
</evidence>
<keyword evidence="2" id="KW-0677">Repeat</keyword>
<feature type="domain" description="Nucleotide exchange factor Fes1" evidence="5">
    <location>
        <begin position="82"/>
        <end position="171"/>
    </location>
</feature>
<feature type="region of interest" description="Disordered" evidence="4">
    <location>
        <begin position="93"/>
        <end position="113"/>
    </location>
</feature>
<proteinExistence type="inferred from homology"/>
<comment type="similarity">
    <text evidence="1">Belongs to the FES1 family.</text>
</comment>